<feature type="domain" description="PLA2c" evidence="10">
    <location>
        <begin position="1"/>
        <end position="462"/>
    </location>
</feature>
<accession>A0A0C4DRH6</accession>
<dbReference type="EnsemblFungi" id="MAPG_02484T0">
    <property type="protein sequence ID" value="MAPG_02484T0"/>
    <property type="gene ID" value="MAPG_02484"/>
</dbReference>
<dbReference type="VEuPathDB" id="FungiDB:MAPG_02484"/>
<evidence type="ECO:0000313" key="13">
    <source>
        <dbReference type="Proteomes" id="UP000011715"/>
    </source>
</evidence>
<sequence>MFGQLARKAVRGFNVSVADFLGQAFSWEAAPYTHGGLTFTWSGIAGLDKFQSFGMPFPILQAVGLDADDEEFYGLKVPRRDSTNWEFNPFEFGTFEGPQGGFVPMEWLGTPLDAGKPMNSSLCVKGFDSVAFVVGASGNAFNFWYMAAMSNNTNGRFSKRDRLSSSTRASLAWLAGAASKAGVSRVASRVGRHARVVRRTMRSPWSALRSSLSSPSKLKERTPMFEKNDINGIVTVFKSFFNYTLPEISYTTIPNPFRGTKFTQNTLWAPDALVTTDGSETLNALPMPVLARPERNVDFIIAWDDTEDVPLQWNNGTNLYNSYLQSLHNPQGPIPFPRVPPPNVFVARGYNRRPVLFGCDTSLTTTPEKGHESPIVLYLANAPYSAYTNRSDSQSAFSLEQTREVMVNSFNLVTQANGTLASGWPRCLACAAVERSRARLGMPRAASCTACFTKWCWDGTEDAGPVGEVDLHMALDPNMSFAEWNRTHPF</sequence>
<dbReference type="PANTHER" id="PTHR10728">
    <property type="entry name" value="CYTOSOLIC PHOSPHOLIPASE A2"/>
    <property type="match status" value="1"/>
</dbReference>
<keyword evidence="7" id="KW-0325">Glycoprotein</keyword>
<reference evidence="12" key="5">
    <citation type="submission" date="2015-06" db="UniProtKB">
        <authorList>
            <consortium name="EnsemblFungi"/>
        </authorList>
    </citation>
    <scope>IDENTIFICATION</scope>
    <source>
        <strain evidence="12">ATCC 64411</strain>
    </source>
</reference>
<name>A0A0C4DRH6_MAGP6</name>
<evidence type="ECO:0000256" key="1">
    <source>
        <dbReference type="ARBA" id="ARBA00008780"/>
    </source>
</evidence>
<evidence type="ECO:0000256" key="8">
    <source>
        <dbReference type="PROSITE-ProRule" id="PRU00555"/>
    </source>
</evidence>
<dbReference type="GO" id="GO:0004623">
    <property type="term" value="F:phospholipase A2 activity"/>
    <property type="evidence" value="ECO:0007669"/>
    <property type="project" value="TreeGrafter"/>
</dbReference>
<dbReference type="EMBL" id="GL876967">
    <property type="protein sequence ID" value="KLU83424.1"/>
    <property type="molecule type" value="Genomic_DNA"/>
</dbReference>
<dbReference type="Pfam" id="PF01735">
    <property type="entry name" value="PLA2_B"/>
    <property type="match status" value="2"/>
</dbReference>
<reference evidence="11" key="3">
    <citation type="submission" date="2011-03" db="EMBL/GenBank/DDBJ databases">
        <title>Annotation of Magnaporthe poae ATCC 64411.</title>
        <authorList>
            <person name="Ma L.-J."/>
            <person name="Dead R."/>
            <person name="Young S.K."/>
            <person name="Zeng Q."/>
            <person name="Gargeya S."/>
            <person name="Fitzgerald M."/>
            <person name="Haas B."/>
            <person name="Abouelleil A."/>
            <person name="Alvarado L."/>
            <person name="Arachchi H.M."/>
            <person name="Berlin A."/>
            <person name="Brown A."/>
            <person name="Chapman S.B."/>
            <person name="Chen Z."/>
            <person name="Dunbar C."/>
            <person name="Freedman E."/>
            <person name="Gearin G."/>
            <person name="Gellesch M."/>
            <person name="Goldberg J."/>
            <person name="Griggs A."/>
            <person name="Gujja S."/>
            <person name="Heiman D."/>
            <person name="Howarth C."/>
            <person name="Larson L."/>
            <person name="Lui A."/>
            <person name="MacDonald P.J.P."/>
            <person name="Mehta T."/>
            <person name="Montmayeur A."/>
            <person name="Murphy C."/>
            <person name="Neiman D."/>
            <person name="Pearson M."/>
            <person name="Priest M."/>
            <person name="Roberts A."/>
            <person name="Saif S."/>
            <person name="Shea T."/>
            <person name="Shenoy N."/>
            <person name="Sisk P."/>
            <person name="Stolte C."/>
            <person name="Sykes S."/>
            <person name="Yandava C."/>
            <person name="Wortman J."/>
            <person name="Nusbaum C."/>
            <person name="Birren B."/>
        </authorList>
    </citation>
    <scope>NUCLEOTIDE SEQUENCE</scope>
    <source>
        <strain evidence="11">ATCC 64411</strain>
    </source>
</reference>
<dbReference type="GO" id="GO:0004622">
    <property type="term" value="F:phosphatidylcholine lysophospholipase activity"/>
    <property type="evidence" value="ECO:0007669"/>
    <property type="project" value="UniProtKB-EC"/>
</dbReference>
<comment type="similarity">
    <text evidence="1 9">Belongs to the lysophospholipase family.</text>
</comment>
<gene>
    <name evidence="11" type="ORF">MAPG_02484</name>
</gene>
<evidence type="ECO:0000259" key="10">
    <source>
        <dbReference type="PROSITE" id="PS51210"/>
    </source>
</evidence>
<dbReference type="SUPFAM" id="SSF52151">
    <property type="entry name" value="FabD/lysophospholipase-like"/>
    <property type="match status" value="1"/>
</dbReference>
<evidence type="ECO:0000256" key="5">
    <source>
        <dbReference type="ARBA" id="ARBA00022963"/>
    </source>
</evidence>
<dbReference type="OrthoDB" id="4084751at2759"/>
<keyword evidence="3" id="KW-0732">Signal</keyword>
<evidence type="ECO:0000256" key="3">
    <source>
        <dbReference type="ARBA" id="ARBA00022729"/>
    </source>
</evidence>
<dbReference type="Gene3D" id="3.40.1090.10">
    <property type="entry name" value="Cytosolic phospholipase A2 catalytic domain"/>
    <property type="match status" value="1"/>
</dbReference>
<dbReference type="EMBL" id="ADBL01000621">
    <property type="status" value="NOT_ANNOTATED_CDS"/>
    <property type="molecule type" value="Genomic_DNA"/>
</dbReference>
<dbReference type="eggNOG" id="KOG1325">
    <property type="taxonomic scope" value="Eukaryota"/>
</dbReference>
<organism evidence="12 13">
    <name type="scientific">Magnaporthiopsis poae (strain ATCC 64411 / 73-15)</name>
    <name type="common">Kentucky bluegrass fungus</name>
    <name type="synonym">Magnaporthe poae</name>
    <dbReference type="NCBI Taxonomy" id="644358"/>
    <lineage>
        <taxon>Eukaryota</taxon>
        <taxon>Fungi</taxon>
        <taxon>Dikarya</taxon>
        <taxon>Ascomycota</taxon>
        <taxon>Pezizomycotina</taxon>
        <taxon>Sordariomycetes</taxon>
        <taxon>Sordariomycetidae</taxon>
        <taxon>Magnaporthales</taxon>
        <taxon>Magnaporthaceae</taxon>
        <taxon>Magnaporthiopsis</taxon>
    </lineage>
</organism>
<keyword evidence="4 8" id="KW-0378">Hydrolase</keyword>
<evidence type="ECO:0000256" key="4">
    <source>
        <dbReference type="ARBA" id="ARBA00022801"/>
    </source>
</evidence>
<keyword evidence="5 8" id="KW-0442">Lipid degradation</keyword>
<dbReference type="STRING" id="644358.A0A0C4DRH6"/>
<dbReference type="AlphaFoldDB" id="A0A0C4DRH6"/>
<dbReference type="InterPro" id="IPR016035">
    <property type="entry name" value="Acyl_Trfase/lysoPLipase"/>
</dbReference>
<dbReference type="OMA" id="PQNRSEC"/>
<dbReference type="SMART" id="SM00022">
    <property type="entry name" value="PLAc"/>
    <property type="match status" value="1"/>
</dbReference>
<dbReference type="PANTHER" id="PTHR10728:SF33">
    <property type="entry name" value="LYSOPHOSPHOLIPASE 1-RELATED"/>
    <property type="match status" value="1"/>
</dbReference>
<reference evidence="11" key="2">
    <citation type="submission" date="2010-05" db="EMBL/GenBank/DDBJ databases">
        <title>The Genome Sequence of Magnaporthe poae strain ATCC 64411.</title>
        <authorList>
            <consortium name="The Broad Institute Genome Sequencing Platform"/>
            <consortium name="Broad Institute Genome Sequencing Center for Infectious Disease"/>
            <person name="Ma L.-J."/>
            <person name="Dead R."/>
            <person name="Young S."/>
            <person name="Zeng Q."/>
            <person name="Koehrsen M."/>
            <person name="Alvarado L."/>
            <person name="Berlin A."/>
            <person name="Chapman S.B."/>
            <person name="Chen Z."/>
            <person name="Freedman E."/>
            <person name="Gellesch M."/>
            <person name="Goldberg J."/>
            <person name="Griggs A."/>
            <person name="Gujja S."/>
            <person name="Heilman E.R."/>
            <person name="Heiman D."/>
            <person name="Hepburn T."/>
            <person name="Howarth C."/>
            <person name="Jen D."/>
            <person name="Larson L."/>
            <person name="Mehta T."/>
            <person name="Neiman D."/>
            <person name="Pearson M."/>
            <person name="Roberts A."/>
            <person name="Saif S."/>
            <person name="Shea T."/>
            <person name="Shenoy N."/>
            <person name="Sisk P."/>
            <person name="Stolte C."/>
            <person name="Sykes S."/>
            <person name="Walk T."/>
            <person name="White J."/>
            <person name="Yandava C."/>
            <person name="Haas B."/>
            <person name="Nusbaum C."/>
            <person name="Birren B."/>
        </authorList>
    </citation>
    <scope>NUCLEOTIDE SEQUENCE</scope>
    <source>
        <strain evidence="11">ATCC 64411</strain>
    </source>
</reference>
<reference evidence="13" key="1">
    <citation type="submission" date="2010-05" db="EMBL/GenBank/DDBJ databases">
        <title>The genome sequence of Magnaporthe poae strain ATCC 64411.</title>
        <authorList>
            <person name="Ma L.-J."/>
            <person name="Dead R."/>
            <person name="Young S."/>
            <person name="Zeng Q."/>
            <person name="Koehrsen M."/>
            <person name="Alvarado L."/>
            <person name="Berlin A."/>
            <person name="Chapman S.B."/>
            <person name="Chen Z."/>
            <person name="Freedman E."/>
            <person name="Gellesch M."/>
            <person name="Goldberg J."/>
            <person name="Griggs A."/>
            <person name="Gujja S."/>
            <person name="Heilman E.R."/>
            <person name="Heiman D."/>
            <person name="Hepburn T."/>
            <person name="Howarth C."/>
            <person name="Jen D."/>
            <person name="Larson L."/>
            <person name="Mehta T."/>
            <person name="Neiman D."/>
            <person name="Pearson M."/>
            <person name="Roberts A."/>
            <person name="Saif S."/>
            <person name="Shea T."/>
            <person name="Shenoy N."/>
            <person name="Sisk P."/>
            <person name="Stolte C."/>
            <person name="Sykes S."/>
            <person name="Walk T."/>
            <person name="White J."/>
            <person name="Yandava C."/>
            <person name="Haas B."/>
            <person name="Nusbaum C."/>
            <person name="Birren B."/>
        </authorList>
    </citation>
    <scope>NUCLEOTIDE SEQUENCE [LARGE SCALE GENOMIC DNA]</scope>
    <source>
        <strain evidence="13">ATCC 64411 / 73-15</strain>
    </source>
</reference>
<evidence type="ECO:0000256" key="9">
    <source>
        <dbReference type="RuleBase" id="RU362103"/>
    </source>
</evidence>
<keyword evidence="13" id="KW-1185">Reference proteome</keyword>
<reference evidence="12" key="4">
    <citation type="journal article" date="2015" name="G3 (Bethesda)">
        <title>Genome sequences of three phytopathogenic species of the Magnaporthaceae family of fungi.</title>
        <authorList>
            <person name="Okagaki L.H."/>
            <person name="Nunes C.C."/>
            <person name="Sailsbery J."/>
            <person name="Clay B."/>
            <person name="Brown D."/>
            <person name="John T."/>
            <person name="Oh Y."/>
            <person name="Young N."/>
            <person name="Fitzgerald M."/>
            <person name="Haas B.J."/>
            <person name="Zeng Q."/>
            <person name="Young S."/>
            <person name="Adiconis X."/>
            <person name="Fan L."/>
            <person name="Levin J.Z."/>
            <person name="Mitchell T.K."/>
            <person name="Okubara P.A."/>
            <person name="Farman M.L."/>
            <person name="Kohn L.M."/>
            <person name="Birren B."/>
            <person name="Ma L.-J."/>
            <person name="Dean R.A."/>
        </authorList>
    </citation>
    <scope>NUCLEOTIDE SEQUENCE</scope>
    <source>
        <strain evidence="12">ATCC 64411 / 73-15</strain>
    </source>
</reference>
<comment type="catalytic activity">
    <reaction evidence="9">
        <text>a 1-acyl-sn-glycero-3-phosphocholine + H2O = sn-glycerol 3-phosphocholine + a fatty acid + H(+)</text>
        <dbReference type="Rhea" id="RHEA:15177"/>
        <dbReference type="ChEBI" id="CHEBI:15377"/>
        <dbReference type="ChEBI" id="CHEBI:15378"/>
        <dbReference type="ChEBI" id="CHEBI:16870"/>
        <dbReference type="ChEBI" id="CHEBI:28868"/>
        <dbReference type="ChEBI" id="CHEBI:58168"/>
        <dbReference type="EC" id="3.1.1.5"/>
    </reaction>
</comment>
<dbReference type="InterPro" id="IPR002642">
    <property type="entry name" value="LysoPLipase_cat_dom"/>
</dbReference>
<evidence type="ECO:0000256" key="7">
    <source>
        <dbReference type="ARBA" id="ARBA00023180"/>
    </source>
</evidence>
<keyword evidence="6 8" id="KW-0443">Lipid metabolism</keyword>
<dbReference type="PROSITE" id="PS51210">
    <property type="entry name" value="PLA2C"/>
    <property type="match status" value="1"/>
</dbReference>
<dbReference type="GO" id="GO:0005829">
    <property type="term" value="C:cytosol"/>
    <property type="evidence" value="ECO:0007669"/>
    <property type="project" value="TreeGrafter"/>
</dbReference>
<dbReference type="GO" id="GO:0046475">
    <property type="term" value="P:glycerophospholipid catabolic process"/>
    <property type="evidence" value="ECO:0007669"/>
    <property type="project" value="TreeGrafter"/>
</dbReference>
<evidence type="ECO:0000313" key="12">
    <source>
        <dbReference type="EnsemblFungi" id="MAPG_02484T0"/>
    </source>
</evidence>
<protein>
    <recommendedName>
        <fullName evidence="2 9">Lysophospholipase</fullName>
        <ecNumber evidence="2 9">3.1.1.5</ecNumber>
    </recommendedName>
</protein>
<dbReference type="EC" id="3.1.1.5" evidence="2 9"/>
<evidence type="ECO:0000256" key="6">
    <source>
        <dbReference type="ARBA" id="ARBA00023098"/>
    </source>
</evidence>
<dbReference type="Proteomes" id="UP000011715">
    <property type="component" value="Unassembled WGS sequence"/>
</dbReference>
<evidence type="ECO:0000313" key="11">
    <source>
        <dbReference type="EMBL" id="KLU83424.1"/>
    </source>
</evidence>
<evidence type="ECO:0000256" key="2">
    <source>
        <dbReference type="ARBA" id="ARBA00013274"/>
    </source>
</evidence>
<proteinExistence type="inferred from homology"/>